<feature type="domain" description="Cyclin-like" evidence="2">
    <location>
        <begin position="39"/>
        <end position="162"/>
    </location>
</feature>
<dbReference type="GO" id="GO:0006357">
    <property type="term" value="P:regulation of transcription by RNA polymerase II"/>
    <property type="evidence" value="ECO:0007669"/>
    <property type="project" value="InterPro"/>
</dbReference>
<evidence type="ECO:0000313" key="3">
    <source>
        <dbReference type="EMBL" id="PWW76678.1"/>
    </source>
</evidence>
<dbReference type="SMART" id="SM00385">
    <property type="entry name" value="CYCLIN"/>
    <property type="match status" value="1"/>
</dbReference>
<keyword evidence="4" id="KW-1185">Reference proteome</keyword>
<comment type="similarity">
    <text evidence="1">Belongs to the cyclin family. Cyclin C subfamily.</text>
</comment>
<dbReference type="InterPro" id="IPR013763">
    <property type="entry name" value="Cyclin-like_dom"/>
</dbReference>
<dbReference type="PIRSF" id="PIRSF036580">
    <property type="entry name" value="Cyclin_L"/>
    <property type="match status" value="1"/>
</dbReference>
<dbReference type="InterPro" id="IPR036915">
    <property type="entry name" value="Cyclin-like_sf"/>
</dbReference>
<dbReference type="Gene3D" id="1.10.472.10">
    <property type="entry name" value="Cyclin-like"/>
    <property type="match status" value="2"/>
</dbReference>
<organism evidence="3 4">
    <name type="scientific">Tuber magnatum</name>
    <name type="common">white Piedmont truffle</name>
    <dbReference type="NCBI Taxonomy" id="42249"/>
    <lineage>
        <taxon>Eukaryota</taxon>
        <taxon>Fungi</taxon>
        <taxon>Dikarya</taxon>
        <taxon>Ascomycota</taxon>
        <taxon>Pezizomycotina</taxon>
        <taxon>Pezizomycetes</taxon>
        <taxon>Pezizales</taxon>
        <taxon>Tuberaceae</taxon>
        <taxon>Tuber</taxon>
    </lineage>
</organism>
<dbReference type="SUPFAM" id="SSF47954">
    <property type="entry name" value="Cyclin-like"/>
    <property type="match status" value="2"/>
</dbReference>
<sequence length="300" mass="33557">MVSLLCNPLATADQLGSSPSQVDGIPVDLETSLRWAGSELIQGAGILLRLHLLTFHRPQKTVATAIVLFQRFYLLSSMRSCAIIDACHAAIFLSSKLTEHPAKPRDIINVTTYLLNIPSPLPISPALVAGQGSIPPKEYYVTEQEYYTKRACLLNVETEILKACGFQTHISLPYTLCINYIQSLSVLSAEVVKRSFGYLTDALLSPSLLYLTHQPNSLAVAAVYIGARECEVKLPAAWWDVFDCEREELGFLVVCMKGVKEFVENERKLWRGRKPSVPWELEDLEVYLERRRALDSEAEV</sequence>
<comment type="caution">
    <text evidence="3">The sequence shown here is derived from an EMBL/GenBank/DDBJ whole genome shotgun (WGS) entry which is preliminary data.</text>
</comment>
<name>A0A317SQL5_9PEZI</name>
<dbReference type="EMBL" id="PYWC01000031">
    <property type="protein sequence ID" value="PWW76678.1"/>
    <property type="molecule type" value="Genomic_DNA"/>
</dbReference>
<protein>
    <recommendedName>
        <fullName evidence="2">Cyclin-like domain-containing protein</fullName>
    </recommendedName>
</protein>
<dbReference type="PANTHER" id="PTHR10026">
    <property type="entry name" value="CYCLIN"/>
    <property type="match status" value="1"/>
</dbReference>
<dbReference type="OrthoDB" id="10264655at2759"/>
<dbReference type="InterPro" id="IPR043198">
    <property type="entry name" value="Cyclin/Ssn8"/>
</dbReference>
<evidence type="ECO:0000256" key="1">
    <source>
        <dbReference type="ARBA" id="ARBA00008638"/>
    </source>
</evidence>
<proteinExistence type="inferred from homology"/>
<dbReference type="STRING" id="42249.A0A317SQL5"/>
<dbReference type="AlphaFoldDB" id="A0A317SQL5"/>
<reference evidence="3 4" key="1">
    <citation type="submission" date="2018-03" db="EMBL/GenBank/DDBJ databases">
        <title>Genomes of Pezizomycetes fungi and the evolution of truffles.</title>
        <authorList>
            <person name="Murat C."/>
            <person name="Payen T."/>
            <person name="Noel B."/>
            <person name="Kuo A."/>
            <person name="Martin F.M."/>
        </authorList>
    </citation>
    <scope>NUCLEOTIDE SEQUENCE [LARGE SCALE GENOMIC DNA]</scope>
    <source>
        <strain evidence="3">091103-1</strain>
    </source>
</reference>
<accession>A0A317SQL5</accession>
<evidence type="ECO:0000259" key="2">
    <source>
        <dbReference type="SMART" id="SM00385"/>
    </source>
</evidence>
<gene>
    <name evidence="3" type="ORF">C7212DRAFT_279441</name>
</gene>
<dbReference type="Proteomes" id="UP000246991">
    <property type="component" value="Unassembled WGS sequence"/>
</dbReference>
<evidence type="ECO:0000313" key="4">
    <source>
        <dbReference type="Proteomes" id="UP000246991"/>
    </source>
</evidence>
<dbReference type="GO" id="GO:0016538">
    <property type="term" value="F:cyclin-dependent protein serine/threonine kinase regulator activity"/>
    <property type="evidence" value="ECO:0007669"/>
    <property type="project" value="InterPro"/>
</dbReference>